<keyword evidence="4" id="KW-0344">Guanine-nucleotide releasing factor</keyword>
<keyword evidence="10" id="KW-1185">Reference proteome</keyword>
<evidence type="ECO:0000256" key="1">
    <source>
        <dbReference type="ARBA" id="ARBA00004496"/>
    </source>
</evidence>
<dbReference type="Pfam" id="PF16172">
    <property type="entry name" value="DOCK_N"/>
    <property type="match status" value="1"/>
</dbReference>
<feature type="compositionally biased region" description="Low complexity" evidence="6">
    <location>
        <begin position="1778"/>
        <end position="1787"/>
    </location>
</feature>
<dbReference type="Gene3D" id="1.25.40.410">
    <property type="match status" value="1"/>
</dbReference>
<dbReference type="InterPro" id="IPR042455">
    <property type="entry name" value="DOCK_N_sub1"/>
</dbReference>
<dbReference type="Gene3D" id="1.20.1270.350">
    <property type="entry name" value="Dedicator of cytokinesis N-terminal subdomain"/>
    <property type="match status" value="1"/>
</dbReference>
<dbReference type="GO" id="GO:0005085">
    <property type="term" value="F:guanyl-nucleotide exchange factor activity"/>
    <property type="evidence" value="ECO:0007669"/>
    <property type="project" value="UniProtKB-KW"/>
</dbReference>
<dbReference type="PROSITE" id="PS51651">
    <property type="entry name" value="DOCKER"/>
    <property type="match status" value="1"/>
</dbReference>
<dbReference type="Pfam" id="PF20422">
    <property type="entry name" value="DHR-2_Lobe_B"/>
    <property type="match status" value="1"/>
</dbReference>
<dbReference type="EMBL" id="CAEY01000456">
    <property type="status" value="NOT_ANNOTATED_CDS"/>
    <property type="molecule type" value="Genomic_DNA"/>
</dbReference>
<feature type="region of interest" description="Disordered" evidence="6">
    <location>
        <begin position="1773"/>
        <end position="1820"/>
    </location>
</feature>
<feature type="compositionally biased region" description="Pro residues" evidence="6">
    <location>
        <begin position="1710"/>
        <end position="1721"/>
    </location>
</feature>
<dbReference type="GO" id="GO:0005886">
    <property type="term" value="C:plasma membrane"/>
    <property type="evidence" value="ECO:0007669"/>
    <property type="project" value="TreeGrafter"/>
</dbReference>
<organism evidence="9 10">
    <name type="scientific">Tetranychus urticae</name>
    <name type="common">Two-spotted spider mite</name>
    <dbReference type="NCBI Taxonomy" id="32264"/>
    <lineage>
        <taxon>Eukaryota</taxon>
        <taxon>Metazoa</taxon>
        <taxon>Ecdysozoa</taxon>
        <taxon>Arthropoda</taxon>
        <taxon>Chelicerata</taxon>
        <taxon>Arachnida</taxon>
        <taxon>Acari</taxon>
        <taxon>Acariformes</taxon>
        <taxon>Trombidiformes</taxon>
        <taxon>Prostigmata</taxon>
        <taxon>Eleutherengona</taxon>
        <taxon>Raphignathae</taxon>
        <taxon>Tetranychoidea</taxon>
        <taxon>Tetranychidae</taxon>
        <taxon>Tetranychus</taxon>
    </lineage>
</organism>
<dbReference type="GO" id="GO:0007264">
    <property type="term" value="P:small GTPase-mediated signal transduction"/>
    <property type="evidence" value="ECO:0007669"/>
    <property type="project" value="InterPro"/>
</dbReference>
<dbReference type="InterPro" id="IPR056372">
    <property type="entry name" value="TPR_DOCK"/>
</dbReference>
<dbReference type="EnsemblMetazoa" id="tetur01g08450.1">
    <property type="protein sequence ID" value="tetur01g08450.1"/>
    <property type="gene ID" value="tetur01g08450"/>
</dbReference>
<reference evidence="10" key="1">
    <citation type="submission" date="2011-08" db="EMBL/GenBank/DDBJ databases">
        <authorList>
            <person name="Rombauts S."/>
        </authorList>
    </citation>
    <scope>NUCLEOTIDE SEQUENCE</scope>
    <source>
        <strain evidence="10">London</strain>
    </source>
</reference>
<dbReference type="SUPFAM" id="SSF49562">
    <property type="entry name" value="C2 domain (Calcium/lipid-binding domain, CaLB)"/>
    <property type="match status" value="1"/>
</dbReference>
<evidence type="ECO:0000259" key="8">
    <source>
        <dbReference type="PROSITE" id="PS51651"/>
    </source>
</evidence>
<dbReference type="InterPro" id="IPR027007">
    <property type="entry name" value="C2_DOCK-type_domain"/>
</dbReference>
<evidence type="ECO:0000259" key="7">
    <source>
        <dbReference type="PROSITE" id="PS51650"/>
    </source>
</evidence>
<comment type="subcellular location">
    <subcellularLocation>
        <location evidence="1">Cytoplasm</location>
    </subcellularLocation>
</comment>
<dbReference type="Pfam" id="PF14429">
    <property type="entry name" value="DOCK-C2"/>
    <property type="match status" value="1"/>
</dbReference>
<protein>
    <recommendedName>
        <fullName evidence="11">C2 DOCK-type domain-containing protein</fullName>
    </recommendedName>
</protein>
<feature type="compositionally biased region" description="Pro residues" evidence="6">
    <location>
        <begin position="1667"/>
        <end position="1688"/>
    </location>
</feature>
<feature type="compositionally biased region" description="Polar residues" evidence="6">
    <location>
        <begin position="1746"/>
        <end position="1762"/>
    </location>
</feature>
<evidence type="ECO:0000256" key="2">
    <source>
        <dbReference type="ARBA" id="ARBA00022490"/>
    </source>
</evidence>
<dbReference type="Pfam" id="PF23554">
    <property type="entry name" value="TPR_DOCK"/>
    <property type="match status" value="1"/>
</dbReference>
<dbReference type="STRING" id="32264.T1JRX1"/>
<dbReference type="InterPro" id="IPR026791">
    <property type="entry name" value="DOCK"/>
</dbReference>
<accession>T1JRX1</accession>
<evidence type="ECO:0000313" key="10">
    <source>
        <dbReference type="Proteomes" id="UP000015104"/>
    </source>
</evidence>
<dbReference type="InterPro" id="IPR046769">
    <property type="entry name" value="DOCKER_Lobe_A"/>
</dbReference>
<dbReference type="InterPro" id="IPR043161">
    <property type="entry name" value="DOCK_C_lobe_A"/>
</dbReference>
<dbReference type="OrthoDB" id="18896at2759"/>
<dbReference type="GO" id="GO:0005737">
    <property type="term" value="C:cytoplasm"/>
    <property type="evidence" value="ECO:0007669"/>
    <property type="project" value="UniProtKB-SubCell"/>
</dbReference>
<dbReference type="PANTHER" id="PTHR45653:SF12">
    <property type="entry name" value="SPONGE, ISOFORM E"/>
    <property type="match status" value="1"/>
</dbReference>
<dbReference type="HOGENOM" id="CLU_000595_2_1_1"/>
<dbReference type="InterPro" id="IPR032376">
    <property type="entry name" value="DOCK_N"/>
</dbReference>
<evidence type="ECO:0000256" key="3">
    <source>
        <dbReference type="ARBA" id="ARBA00022553"/>
    </source>
</evidence>
<dbReference type="Gene3D" id="2.60.40.150">
    <property type="entry name" value="C2 domain"/>
    <property type="match status" value="1"/>
</dbReference>
<dbReference type="InterPro" id="IPR035892">
    <property type="entry name" value="C2_domain_sf"/>
</dbReference>
<dbReference type="FunFam" id="1.25.40.410:FF:000003">
    <property type="entry name" value="Dedicator of cytokinesis protein 4"/>
    <property type="match status" value="1"/>
</dbReference>
<evidence type="ECO:0000256" key="4">
    <source>
        <dbReference type="ARBA" id="ARBA00022658"/>
    </source>
</evidence>
<dbReference type="GO" id="GO:0031267">
    <property type="term" value="F:small GTPase binding"/>
    <property type="evidence" value="ECO:0007669"/>
    <property type="project" value="TreeGrafter"/>
</dbReference>
<dbReference type="InterPro" id="IPR043162">
    <property type="entry name" value="DOCK_C_lobe_C"/>
</dbReference>
<keyword evidence="2" id="KW-0963">Cytoplasm</keyword>
<evidence type="ECO:0000256" key="6">
    <source>
        <dbReference type="SAM" id="MobiDB-lite"/>
    </source>
</evidence>
<dbReference type="InterPro" id="IPR046770">
    <property type="entry name" value="DOCKER_Lobe_B"/>
</dbReference>
<dbReference type="Pfam" id="PF20421">
    <property type="entry name" value="DHR-2_Lobe_C"/>
    <property type="match status" value="1"/>
</dbReference>
<dbReference type="Proteomes" id="UP000015104">
    <property type="component" value="Unassembled WGS sequence"/>
</dbReference>
<feature type="region of interest" description="Disordered" evidence="6">
    <location>
        <begin position="530"/>
        <end position="551"/>
    </location>
</feature>
<evidence type="ECO:0008006" key="11">
    <source>
        <dbReference type="Google" id="ProtNLM"/>
    </source>
</evidence>
<evidence type="ECO:0000256" key="5">
    <source>
        <dbReference type="PROSITE-ProRule" id="PRU00983"/>
    </source>
</evidence>
<proteinExistence type="inferred from homology"/>
<feature type="compositionally biased region" description="Polar residues" evidence="6">
    <location>
        <begin position="1637"/>
        <end position="1649"/>
    </location>
</feature>
<dbReference type="PANTHER" id="PTHR45653">
    <property type="entry name" value="DEDICATOR OF CYTOKINESIS"/>
    <property type="match status" value="1"/>
</dbReference>
<dbReference type="InterPro" id="IPR027357">
    <property type="entry name" value="DOCKER_dom"/>
</dbReference>
<comment type="similarity">
    <text evidence="5">Belongs to the DOCK family.</text>
</comment>
<feature type="region of interest" description="Disordered" evidence="6">
    <location>
        <begin position="1624"/>
        <end position="1727"/>
    </location>
</feature>
<dbReference type="Pfam" id="PF06920">
    <property type="entry name" value="DHR-2_Lobe_A"/>
    <property type="match status" value="1"/>
</dbReference>
<dbReference type="PROSITE" id="PS51650">
    <property type="entry name" value="C2_DOCK"/>
    <property type="match status" value="1"/>
</dbReference>
<sequence>MNMAASSSEIVKCLKDWHHIWKYQLYLHRKTELFEKIGGYINDLLEWRRQIAEATLTKDQVKEITLKITRHIDTGNRLLGLDLVPRIDGQIVDPELISPIELYQIHYESSNGMASSQRASNTSTHSSTFTFVNNFLYLDVRDIVLPLVNFDDNFEISFYLFDYSTSTQLSEKFVVRFPGTNVNNSNGSSNLSDGDHPSKGSQFSTVFTDLSNINTTGDVFLLVQVMRIGKMLSVEGKSSKSAFSSSATLPSSLHSTSASGASAASWSNLRFKRPFGSAIQGLSDFLKSETNEKVFNMKLACTSNECDFYQVHDMLYKKQTNKLTHMTNTSISLVVKFLTGPDSTKIINENSYIFQNVTCLTGKMGFPDVIMPGDVRNDLYLTLESGEFEKGGKSIPKNVEAHTTLYGADAAPIINSISYGCGIDSVTTYTSQVLYHNNNPRWMESIKVLIPLEVCDLKAHIRIEFRHCSTKENQSQREKDKNFLGFCFFPLSDEKGTIIKDGIHELYLYKSNGQSEIRNRLNDPNSYLSLPYGPKDDREINHEGNQLTRSSKESVHVRTQLCSTKLTQNTDLLTLLKWRSNPETVQDALMKVHRLNGEEVVKFLQDILDALFSMFSTHDGNQTHHSGLVFKVLLHILSLLDDPKYEHFKPVLDTYINGHFAAALVYKGLLYSVKQCTDLIKDVDSLDSTQMCFRSLEWIFKFIVQSRILYARATGDHCNEDIFKQDLFTLFSSFKRMLSFNYEPTLVASQVAFIENFSSTYNQLLRVLLTDELTNIIGMIIDCLPCLEPCPQIIRAKLKCIHETISNELLLRDFEARRKLIDLFSVHLKEHINRQQELKACAAIISDILKFLHNEKINIASCSGAAISSGTITDISKEIDILVNTMLEPIVRVIVELSTTTSGSVNMICINLLHSYVSSFMTLLRLMDEAHCRRLLDKKNRKEKKELLLQIFYVFKQIFQPEMYSNDWTVMKMVSNHIILCSLQEFSIALTEDFLGYEMGGSFDVQLWNSFFNLSVSFLTQSALQLENFSPSKREAILNKYQDMRVLMGFLILSMWEKLGDQKAHFIPSMVAPFLEVTLVPEKELRKATLPIFYDMIDAEFMSNGSFKQVESKLIDKLDILVSDYKGDDGFKQLFNAILLEKVNEQNPVWRELGIQMIHSITKLLELLLDYRSVMNGEENRDMRMSCTVNLLNFYKNEINRKEMYVRYIYKLCDLHIPAENYTEAAFTLKLHADLLNWSWNVMPRDALYSVEPLEWQRKESLYLAIIDYFDRGKCWEEGIPLIKELAEFYEKKLFDYQKLSNLLKQEARFFDNILIQLRPEPEYFRVGFYGKGFPIFLRNKVFIYRGLEYEKIGAFTARLQTEFPQSQLLTKNSAPDDKKMESDEQYIQICNVKPVAEPKEEFEGKDLPEKILSYYLVNDVKTFTFDRPIHKGPIDKDNEFKSLWIERTVLKIDCKLPGILRWFEVKSKPQVTELSPVQHARETIENMNKQLQKLIASYTNEPTKALSPLTMRLQGVIEAAVNGGINKYHDAFFDPDYITANQAHLKDIKRLKQSILQQVRILEGGLSLHGRLVPTNVKPLHKRLVERFTLMRQNILEKGSFDLDYQSIDEINRKSASIINTPLPPIPIETKPHYVSSHSTPSGTTPYGRSTEDDQIYCVPHEYYGPTPPIPPSRNTPKPPQPPPIPHTRPRSAGFSSTGAPETSSIPNTNPPTPPPPPLPISASPLLPSTHPIINVTTSRQVPVTLPVNSSTSSAAVQRSRSIPRTHHLYTSTGIGQQQQQRQSTQYSPHSPVAAYNHTQDDSEVPPLPPRNSNTLDKNRSVTIIPVDCRRGPVNIL</sequence>
<keyword evidence="3" id="KW-0597">Phosphoprotein</keyword>
<dbReference type="Gene3D" id="1.20.58.740">
    <property type="match status" value="1"/>
</dbReference>
<evidence type="ECO:0000313" key="9">
    <source>
        <dbReference type="EnsemblMetazoa" id="tetur01g08450.1"/>
    </source>
</evidence>
<dbReference type="eggNOG" id="KOG1998">
    <property type="taxonomic scope" value="Eukaryota"/>
</dbReference>
<feature type="domain" description="C2 DOCK-type" evidence="7">
    <location>
        <begin position="376"/>
        <end position="562"/>
    </location>
</feature>
<feature type="domain" description="DOCKER" evidence="8">
    <location>
        <begin position="1196"/>
        <end position="1605"/>
    </location>
</feature>
<reference evidence="9" key="2">
    <citation type="submission" date="2015-06" db="UniProtKB">
        <authorList>
            <consortium name="EnsemblMetazoa"/>
        </authorList>
    </citation>
    <scope>IDENTIFICATION</scope>
</reference>
<name>T1JRX1_TETUR</name>
<gene>
    <name evidence="9" type="primary">107372267</name>
</gene>
<dbReference type="InterPro" id="IPR046773">
    <property type="entry name" value="DOCKER_Lobe_C"/>
</dbReference>
<feature type="region of interest" description="Disordered" evidence="6">
    <location>
        <begin position="1746"/>
        <end position="1765"/>
    </location>
</feature>